<dbReference type="AlphaFoldDB" id="A0A1Y1V702"/>
<evidence type="ECO:0000313" key="1">
    <source>
        <dbReference type="EMBL" id="ORX48724.1"/>
    </source>
</evidence>
<reference evidence="1 2" key="2">
    <citation type="submission" date="2016-08" db="EMBL/GenBank/DDBJ databases">
        <title>Pervasive Adenine N6-methylation of Active Genes in Fungi.</title>
        <authorList>
            <consortium name="DOE Joint Genome Institute"/>
            <person name="Mondo S.J."/>
            <person name="Dannebaum R.O."/>
            <person name="Kuo R.C."/>
            <person name="Labutti K."/>
            <person name="Haridas S."/>
            <person name="Kuo A."/>
            <person name="Salamov A."/>
            <person name="Ahrendt S.R."/>
            <person name="Lipzen A."/>
            <person name="Sullivan W."/>
            <person name="Andreopoulos W.B."/>
            <person name="Clum A."/>
            <person name="Lindquist E."/>
            <person name="Daum C."/>
            <person name="Ramamoorthy G.K."/>
            <person name="Gryganskyi A."/>
            <person name="Culley D."/>
            <person name="Magnuson J.K."/>
            <person name="James T.Y."/>
            <person name="O'Malley M.A."/>
            <person name="Stajich J.E."/>
            <person name="Spatafora J.W."/>
            <person name="Visel A."/>
            <person name="Grigoriev I.V."/>
        </authorList>
    </citation>
    <scope>NUCLEOTIDE SEQUENCE [LARGE SCALE GENOMIC DNA]</scope>
    <source>
        <strain evidence="2">finn</strain>
    </source>
</reference>
<sequence>MENKLKIKRSSFKLIEDDEIIITPDLINSPLDYLKSLNKEQQEECLRYLKLSTYKGDPTLEDDLLFLLNTEIKSMKSTLENSNLKYKKFLFDKLSKYETIRERLKLRLEYNKTKFEGKLNNNTPKFLFESILHKNTESHRNYYFYYYSFFDKESNHYFYSKSSSRRSVRRNTYTLRIERIYHELNRSVLYYGACLINIDGF</sequence>
<gene>
    <name evidence="1" type="ORF">BCR36DRAFT_371213</name>
</gene>
<evidence type="ECO:0000313" key="2">
    <source>
        <dbReference type="Proteomes" id="UP000193719"/>
    </source>
</evidence>
<reference evidence="1 2" key="1">
    <citation type="submission" date="2016-08" db="EMBL/GenBank/DDBJ databases">
        <title>Genomes of anaerobic fungi encode conserved fungal cellulosomes for biomass hydrolysis.</title>
        <authorList>
            <consortium name="DOE Joint Genome Institute"/>
            <person name="Haitjema C.H."/>
            <person name="Gilmore S.P."/>
            <person name="Henske J.K."/>
            <person name="Solomon K.V."/>
            <person name="De Groot R."/>
            <person name="Kuo A."/>
            <person name="Mondo S.J."/>
            <person name="Salamov A.A."/>
            <person name="Labutti K."/>
            <person name="Zhao Z."/>
            <person name="Chiniquy J."/>
            <person name="Barry K."/>
            <person name="Brewer H.M."/>
            <person name="Purvine S.O."/>
            <person name="Wright A.T."/>
            <person name="Boxma B."/>
            <person name="Van Alen T."/>
            <person name="Hackstein J.H."/>
            <person name="Baker S.E."/>
            <person name="Grigoriev I.V."/>
            <person name="O'Malley M.A."/>
        </authorList>
    </citation>
    <scope>NUCLEOTIDE SEQUENCE [LARGE SCALE GENOMIC DNA]</scope>
    <source>
        <strain evidence="2">finn</strain>
    </source>
</reference>
<comment type="caution">
    <text evidence="1">The sequence shown here is derived from an EMBL/GenBank/DDBJ whole genome shotgun (WGS) entry which is preliminary data.</text>
</comment>
<keyword evidence="2" id="KW-1185">Reference proteome</keyword>
<organism evidence="1 2">
    <name type="scientific">Piromyces finnis</name>
    <dbReference type="NCBI Taxonomy" id="1754191"/>
    <lineage>
        <taxon>Eukaryota</taxon>
        <taxon>Fungi</taxon>
        <taxon>Fungi incertae sedis</taxon>
        <taxon>Chytridiomycota</taxon>
        <taxon>Chytridiomycota incertae sedis</taxon>
        <taxon>Neocallimastigomycetes</taxon>
        <taxon>Neocallimastigales</taxon>
        <taxon>Neocallimastigaceae</taxon>
        <taxon>Piromyces</taxon>
    </lineage>
</organism>
<dbReference type="Proteomes" id="UP000193719">
    <property type="component" value="Unassembled WGS sequence"/>
</dbReference>
<name>A0A1Y1V702_9FUNG</name>
<proteinExistence type="predicted"/>
<accession>A0A1Y1V702</accession>
<dbReference type="EMBL" id="MCFH01000026">
    <property type="protein sequence ID" value="ORX48724.1"/>
    <property type="molecule type" value="Genomic_DNA"/>
</dbReference>
<protein>
    <submittedName>
        <fullName evidence="1">Uncharacterized protein</fullName>
    </submittedName>
</protein>